<gene>
    <name evidence="2" type="ORF">CALCODRAFT_95944</name>
</gene>
<evidence type="ECO:0000256" key="1">
    <source>
        <dbReference type="SAM" id="SignalP"/>
    </source>
</evidence>
<evidence type="ECO:0000313" key="3">
    <source>
        <dbReference type="Proteomes" id="UP000076842"/>
    </source>
</evidence>
<dbReference type="InParanoid" id="A0A165IJ94"/>
<keyword evidence="3" id="KW-1185">Reference proteome</keyword>
<name>A0A165IJ94_9BASI</name>
<accession>A0A165IJ94</accession>
<reference evidence="2 3" key="1">
    <citation type="journal article" date="2016" name="Mol. Biol. Evol.">
        <title>Comparative Genomics of Early-Diverging Mushroom-Forming Fungi Provides Insights into the Origins of Lignocellulose Decay Capabilities.</title>
        <authorList>
            <person name="Nagy L.G."/>
            <person name="Riley R."/>
            <person name="Tritt A."/>
            <person name="Adam C."/>
            <person name="Daum C."/>
            <person name="Floudas D."/>
            <person name="Sun H."/>
            <person name="Yadav J.S."/>
            <person name="Pangilinan J."/>
            <person name="Larsson K.H."/>
            <person name="Matsuura K."/>
            <person name="Barry K."/>
            <person name="Labutti K."/>
            <person name="Kuo R."/>
            <person name="Ohm R.A."/>
            <person name="Bhattacharya S.S."/>
            <person name="Shirouzu T."/>
            <person name="Yoshinaga Y."/>
            <person name="Martin F.M."/>
            <person name="Grigoriev I.V."/>
            <person name="Hibbett D.S."/>
        </authorList>
    </citation>
    <scope>NUCLEOTIDE SEQUENCE [LARGE SCALE GENOMIC DNA]</scope>
    <source>
        <strain evidence="2 3">HHB12733</strain>
    </source>
</reference>
<feature type="chain" id="PRO_5007859329" description="Secreted protein" evidence="1">
    <location>
        <begin position="23"/>
        <end position="106"/>
    </location>
</feature>
<dbReference type="AlphaFoldDB" id="A0A165IJ94"/>
<keyword evidence="1" id="KW-0732">Signal</keyword>
<proteinExistence type="predicted"/>
<organism evidence="2 3">
    <name type="scientific">Calocera cornea HHB12733</name>
    <dbReference type="NCBI Taxonomy" id="1353952"/>
    <lineage>
        <taxon>Eukaryota</taxon>
        <taxon>Fungi</taxon>
        <taxon>Dikarya</taxon>
        <taxon>Basidiomycota</taxon>
        <taxon>Agaricomycotina</taxon>
        <taxon>Dacrymycetes</taxon>
        <taxon>Dacrymycetales</taxon>
        <taxon>Dacrymycetaceae</taxon>
        <taxon>Calocera</taxon>
    </lineage>
</organism>
<feature type="signal peptide" evidence="1">
    <location>
        <begin position="1"/>
        <end position="22"/>
    </location>
</feature>
<dbReference type="Proteomes" id="UP000076842">
    <property type="component" value="Unassembled WGS sequence"/>
</dbReference>
<evidence type="ECO:0008006" key="4">
    <source>
        <dbReference type="Google" id="ProtNLM"/>
    </source>
</evidence>
<evidence type="ECO:0000313" key="2">
    <source>
        <dbReference type="EMBL" id="KZT60643.1"/>
    </source>
</evidence>
<sequence>MTGCRVLPAVGCSCLGLLLVFASWGPRTVTCVAVGFVNSTTSIYRCAYTKHTRMFGMRLHCAAEQGSTDVPGPYPLRRQTLLSSSHVARLALTLSHPLHRIPKCTQ</sequence>
<dbReference type="EMBL" id="KV423929">
    <property type="protein sequence ID" value="KZT60643.1"/>
    <property type="molecule type" value="Genomic_DNA"/>
</dbReference>
<protein>
    <recommendedName>
        <fullName evidence="4">Secreted protein</fullName>
    </recommendedName>
</protein>